<keyword evidence="1" id="KW-1133">Transmembrane helix</keyword>
<proteinExistence type="predicted"/>
<dbReference type="EMBL" id="BDGG01000004">
    <property type="protein sequence ID" value="GAU97494.1"/>
    <property type="molecule type" value="Genomic_DNA"/>
</dbReference>
<keyword evidence="3" id="KW-1185">Reference proteome</keyword>
<organism evidence="2 3">
    <name type="scientific">Ramazzottius varieornatus</name>
    <name type="common">Water bear</name>
    <name type="synonym">Tardigrade</name>
    <dbReference type="NCBI Taxonomy" id="947166"/>
    <lineage>
        <taxon>Eukaryota</taxon>
        <taxon>Metazoa</taxon>
        <taxon>Ecdysozoa</taxon>
        <taxon>Tardigrada</taxon>
        <taxon>Eutardigrada</taxon>
        <taxon>Parachela</taxon>
        <taxon>Hypsibioidea</taxon>
        <taxon>Ramazzottiidae</taxon>
        <taxon>Ramazzottius</taxon>
    </lineage>
</organism>
<keyword evidence="1" id="KW-0812">Transmembrane</keyword>
<sequence>MASGNVSSTLDLQGQLNASDNNGKRFYYYETEQLTFMFILAFLVISFNLMVLVGLGISKSRTRMGFWVLHLALAGTTEVPLIFHVVAFWMSMNPAHSPSSRKAFRRVFSKIFD</sequence>
<dbReference type="OrthoDB" id="5987909at2759"/>
<protein>
    <submittedName>
        <fullName evidence="2">Uncharacterized protein</fullName>
    </submittedName>
</protein>
<evidence type="ECO:0000313" key="3">
    <source>
        <dbReference type="Proteomes" id="UP000186922"/>
    </source>
</evidence>
<dbReference type="Proteomes" id="UP000186922">
    <property type="component" value="Unassembled WGS sequence"/>
</dbReference>
<accession>A0A1D1V762</accession>
<evidence type="ECO:0000256" key="1">
    <source>
        <dbReference type="SAM" id="Phobius"/>
    </source>
</evidence>
<reference evidence="2 3" key="1">
    <citation type="journal article" date="2016" name="Nat. Commun.">
        <title>Extremotolerant tardigrade genome and improved radiotolerance of human cultured cells by tardigrade-unique protein.</title>
        <authorList>
            <person name="Hashimoto T."/>
            <person name="Horikawa D.D."/>
            <person name="Saito Y."/>
            <person name="Kuwahara H."/>
            <person name="Kozuka-Hata H."/>
            <person name="Shin-I T."/>
            <person name="Minakuchi Y."/>
            <person name="Ohishi K."/>
            <person name="Motoyama A."/>
            <person name="Aizu T."/>
            <person name="Enomoto A."/>
            <person name="Kondo K."/>
            <person name="Tanaka S."/>
            <person name="Hara Y."/>
            <person name="Koshikawa S."/>
            <person name="Sagara H."/>
            <person name="Miura T."/>
            <person name="Yokobori S."/>
            <person name="Miyagawa K."/>
            <person name="Suzuki Y."/>
            <person name="Kubo T."/>
            <person name="Oyama M."/>
            <person name="Kohara Y."/>
            <person name="Fujiyama A."/>
            <person name="Arakawa K."/>
            <person name="Katayama T."/>
            <person name="Toyoda A."/>
            <person name="Kunieda T."/>
        </authorList>
    </citation>
    <scope>NUCLEOTIDE SEQUENCE [LARGE SCALE GENOMIC DNA]</scope>
    <source>
        <strain evidence="2 3">YOKOZUNA-1</strain>
    </source>
</reference>
<keyword evidence="1" id="KW-0472">Membrane</keyword>
<name>A0A1D1V762_RAMVA</name>
<dbReference type="AlphaFoldDB" id="A0A1D1V762"/>
<evidence type="ECO:0000313" key="2">
    <source>
        <dbReference type="EMBL" id="GAU97494.1"/>
    </source>
</evidence>
<feature type="transmembrane region" description="Helical" evidence="1">
    <location>
        <begin position="67"/>
        <end position="90"/>
    </location>
</feature>
<gene>
    <name evidence="2" type="primary">RvY_08777-1</name>
    <name evidence="2" type="synonym">RvY_08777.1</name>
    <name evidence="2" type="ORF">RvY_08777</name>
</gene>
<comment type="caution">
    <text evidence="2">The sequence shown here is derived from an EMBL/GenBank/DDBJ whole genome shotgun (WGS) entry which is preliminary data.</text>
</comment>
<feature type="transmembrane region" description="Helical" evidence="1">
    <location>
        <begin position="34"/>
        <end position="55"/>
    </location>
</feature>